<dbReference type="PANTHER" id="PTHR11717:SF7">
    <property type="entry name" value="LOW MOLECULAR WEIGHT PHOSPHOTYROSINE PROTEIN PHOSPHATASE"/>
    <property type="match status" value="1"/>
</dbReference>
<dbReference type="CDD" id="cd16343">
    <property type="entry name" value="LMWPTP"/>
    <property type="match status" value="1"/>
</dbReference>
<sequence length="156" mass="17706">MIKVVFVCLGNICRSPMAEGIMRHLIEEEGLSKAIITDSAGTGDWHIGHQPHEGTRKILDHHKIGYEGIQARKVTLDDLLNFDYIIAMDNENLGYLRRLAGYSKTGYVGRLMDFVPDSDLADVPDPYFTDNFDEVYEMVHTGCCHLLDRIKIDHNL</sequence>
<feature type="active site" description="Proton donor" evidence="6">
    <location>
        <position position="125"/>
    </location>
</feature>
<dbReference type="InterPro" id="IPR036196">
    <property type="entry name" value="Ptyr_pPase_sf"/>
</dbReference>
<evidence type="ECO:0000313" key="8">
    <source>
        <dbReference type="EMBL" id="MRX54960.1"/>
    </source>
</evidence>
<evidence type="ECO:0000313" key="9">
    <source>
        <dbReference type="Proteomes" id="UP000441585"/>
    </source>
</evidence>
<dbReference type="AlphaFoldDB" id="A0A6I2M9T4"/>
<dbReference type="EC" id="3.1.3.48" evidence="2"/>
<comment type="catalytic activity">
    <reaction evidence="5">
        <text>O-phospho-L-tyrosyl-[protein] + H2O = L-tyrosyl-[protein] + phosphate</text>
        <dbReference type="Rhea" id="RHEA:10684"/>
        <dbReference type="Rhea" id="RHEA-COMP:10136"/>
        <dbReference type="Rhea" id="RHEA-COMP:20101"/>
        <dbReference type="ChEBI" id="CHEBI:15377"/>
        <dbReference type="ChEBI" id="CHEBI:43474"/>
        <dbReference type="ChEBI" id="CHEBI:46858"/>
        <dbReference type="ChEBI" id="CHEBI:61978"/>
        <dbReference type="EC" id="3.1.3.48"/>
    </reaction>
</comment>
<dbReference type="EMBL" id="WKKF01000003">
    <property type="protein sequence ID" value="MRX54960.1"/>
    <property type="molecule type" value="Genomic_DNA"/>
</dbReference>
<feature type="domain" description="Phosphotyrosine protein phosphatase I" evidence="7">
    <location>
        <begin position="2"/>
        <end position="149"/>
    </location>
</feature>
<comment type="similarity">
    <text evidence="1">Belongs to the low molecular weight phosphotyrosine protein phosphatase family.</text>
</comment>
<evidence type="ECO:0000256" key="2">
    <source>
        <dbReference type="ARBA" id="ARBA00013064"/>
    </source>
</evidence>
<dbReference type="Pfam" id="PF01451">
    <property type="entry name" value="LMWPc"/>
    <property type="match status" value="1"/>
</dbReference>
<dbReference type="SUPFAM" id="SSF52788">
    <property type="entry name" value="Phosphotyrosine protein phosphatases I"/>
    <property type="match status" value="1"/>
</dbReference>
<proteinExistence type="inferred from homology"/>
<dbReference type="GO" id="GO:0004725">
    <property type="term" value="F:protein tyrosine phosphatase activity"/>
    <property type="evidence" value="ECO:0007669"/>
    <property type="project" value="UniProtKB-EC"/>
</dbReference>
<keyword evidence="4" id="KW-0904">Protein phosphatase</keyword>
<keyword evidence="3" id="KW-0378">Hydrolase</keyword>
<comment type="caution">
    <text evidence="8">The sequence shown here is derived from an EMBL/GenBank/DDBJ whole genome shotgun (WGS) entry which is preliminary data.</text>
</comment>
<evidence type="ECO:0000256" key="3">
    <source>
        <dbReference type="ARBA" id="ARBA00022801"/>
    </source>
</evidence>
<dbReference type="PANTHER" id="PTHR11717">
    <property type="entry name" value="LOW MOLECULAR WEIGHT PROTEIN TYROSINE PHOSPHATASE"/>
    <property type="match status" value="1"/>
</dbReference>
<evidence type="ECO:0000256" key="4">
    <source>
        <dbReference type="ARBA" id="ARBA00022912"/>
    </source>
</evidence>
<feature type="active site" evidence="6">
    <location>
        <position position="14"/>
    </location>
</feature>
<keyword evidence="9" id="KW-1185">Reference proteome</keyword>
<evidence type="ECO:0000256" key="6">
    <source>
        <dbReference type="PIRSR" id="PIRSR617867-1"/>
    </source>
</evidence>
<gene>
    <name evidence="8" type="ORF">GJU41_13335</name>
</gene>
<dbReference type="RefSeq" id="WP_154318918.1">
    <property type="nucleotide sequence ID" value="NZ_CAJFZX010000004.1"/>
</dbReference>
<evidence type="ECO:0000259" key="7">
    <source>
        <dbReference type="SMART" id="SM00226"/>
    </source>
</evidence>
<evidence type="ECO:0000256" key="1">
    <source>
        <dbReference type="ARBA" id="ARBA00011063"/>
    </source>
</evidence>
<dbReference type="FunFam" id="3.40.50.2300:FF:000113">
    <property type="entry name" value="Low molecular weight protein-tyrosine-phosphatase"/>
    <property type="match status" value="1"/>
</dbReference>
<dbReference type="InterPro" id="IPR023485">
    <property type="entry name" value="Ptyr_pPase"/>
</dbReference>
<dbReference type="InterPro" id="IPR017867">
    <property type="entry name" value="Tyr_phospatase_low_mol_wt"/>
</dbReference>
<organism evidence="8 9">
    <name type="scientific">Metabacillus idriensis</name>
    <dbReference type="NCBI Taxonomy" id="324768"/>
    <lineage>
        <taxon>Bacteria</taxon>
        <taxon>Bacillati</taxon>
        <taxon>Bacillota</taxon>
        <taxon>Bacilli</taxon>
        <taxon>Bacillales</taxon>
        <taxon>Bacillaceae</taxon>
        <taxon>Metabacillus</taxon>
    </lineage>
</organism>
<accession>A0A6I2M9T4</accession>
<dbReference type="PRINTS" id="PR00719">
    <property type="entry name" value="LMWPTPASE"/>
</dbReference>
<protein>
    <recommendedName>
        <fullName evidence="2">protein-tyrosine-phosphatase</fullName>
        <ecNumber evidence="2">3.1.3.48</ecNumber>
    </recommendedName>
</protein>
<dbReference type="InterPro" id="IPR050438">
    <property type="entry name" value="LMW_PTPase"/>
</dbReference>
<feature type="active site" description="Nucleophile" evidence="6">
    <location>
        <position position="8"/>
    </location>
</feature>
<dbReference type="SMART" id="SM00226">
    <property type="entry name" value="LMWPc"/>
    <property type="match status" value="1"/>
</dbReference>
<name>A0A6I2M9T4_9BACI</name>
<dbReference type="Gene3D" id="3.40.50.2300">
    <property type="match status" value="1"/>
</dbReference>
<reference evidence="8 9" key="1">
    <citation type="submission" date="2019-11" db="EMBL/GenBank/DDBJ databases">
        <title>Bacillus idriensis genome.</title>
        <authorList>
            <person name="Konopka E.N."/>
            <person name="Newman J.D."/>
        </authorList>
    </citation>
    <scope>NUCLEOTIDE SEQUENCE [LARGE SCALE GENOMIC DNA]</scope>
    <source>
        <strain evidence="8 9">DSM 19097</strain>
    </source>
</reference>
<evidence type="ECO:0000256" key="5">
    <source>
        <dbReference type="ARBA" id="ARBA00051722"/>
    </source>
</evidence>
<dbReference type="Proteomes" id="UP000441585">
    <property type="component" value="Unassembled WGS sequence"/>
</dbReference>